<evidence type="ECO:0000256" key="1">
    <source>
        <dbReference type="SAM" id="Phobius"/>
    </source>
</evidence>
<name>A0ABR7XJN0_9BACT</name>
<accession>A0ABR7XJN0</accession>
<feature type="transmembrane region" description="Helical" evidence="1">
    <location>
        <begin position="239"/>
        <end position="257"/>
    </location>
</feature>
<reference evidence="2 3" key="1">
    <citation type="submission" date="2020-09" db="EMBL/GenBank/DDBJ databases">
        <title>Genome sequencing and assembly of Pontibacter sp.</title>
        <authorList>
            <person name="Chhetri G."/>
        </authorList>
    </citation>
    <scope>NUCLEOTIDE SEQUENCE [LARGE SCALE GENOMIC DNA]</scope>
    <source>
        <strain evidence="2 3">JH31</strain>
    </source>
</reference>
<dbReference type="SUPFAM" id="SSF103481">
    <property type="entry name" value="Multidrug resistance efflux transporter EmrE"/>
    <property type="match status" value="1"/>
</dbReference>
<gene>
    <name evidence="2" type="ORF">H9Q13_14970</name>
</gene>
<feature type="transmembrane region" description="Helical" evidence="1">
    <location>
        <begin position="20"/>
        <end position="41"/>
    </location>
</feature>
<feature type="transmembrane region" description="Helical" evidence="1">
    <location>
        <begin position="207"/>
        <end position="227"/>
    </location>
</feature>
<evidence type="ECO:0000313" key="2">
    <source>
        <dbReference type="EMBL" id="MBD1398472.1"/>
    </source>
</evidence>
<organism evidence="2 3">
    <name type="scientific">Pontibacter aquaedesilientis</name>
    <dbReference type="NCBI Taxonomy" id="2766980"/>
    <lineage>
        <taxon>Bacteria</taxon>
        <taxon>Pseudomonadati</taxon>
        <taxon>Bacteroidota</taxon>
        <taxon>Cytophagia</taxon>
        <taxon>Cytophagales</taxon>
        <taxon>Hymenobacteraceae</taxon>
        <taxon>Pontibacter</taxon>
    </lineage>
</organism>
<evidence type="ECO:0000313" key="3">
    <source>
        <dbReference type="Proteomes" id="UP000625551"/>
    </source>
</evidence>
<feature type="transmembrane region" description="Helical" evidence="1">
    <location>
        <begin position="140"/>
        <end position="158"/>
    </location>
</feature>
<feature type="transmembrane region" description="Helical" evidence="1">
    <location>
        <begin position="82"/>
        <end position="102"/>
    </location>
</feature>
<comment type="caution">
    <text evidence="2">The sequence shown here is derived from an EMBL/GenBank/DDBJ whole genome shotgun (WGS) entry which is preliminary data.</text>
</comment>
<keyword evidence="3" id="KW-1185">Reference proteome</keyword>
<feature type="transmembrane region" description="Helical" evidence="1">
    <location>
        <begin position="114"/>
        <end position="134"/>
    </location>
</feature>
<protein>
    <submittedName>
        <fullName evidence="2">EamA family transporter</fullName>
    </submittedName>
</protein>
<proteinExistence type="predicted"/>
<feature type="transmembrane region" description="Helical" evidence="1">
    <location>
        <begin position="170"/>
        <end position="187"/>
    </location>
</feature>
<keyword evidence="1" id="KW-0472">Membrane</keyword>
<keyword evidence="1" id="KW-0812">Transmembrane</keyword>
<dbReference type="InterPro" id="IPR037185">
    <property type="entry name" value="EmrE-like"/>
</dbReference>
<dbReference type="Proteomes" id="UP000625551">
    <property type="component" value="Unassembled WGS sequence"/>
</dbReference>
<feature type="transmembrane region" description="Helical" evidence="1">
    <location>
        <begin position="53"/>
        <end position="70"/>
    </location>
</feature>
<dbReference type="EMBL" id="JACXAJ010000008">
    <property type="protein sequence ID" value="MBD1398472.1"/>
    <property type="molecule type" value="Genomic_DNA"/>
</dbReference>
<keyword evidence="1" id="KW-1133">Transmembrane helix</keyword>
<feature type="transmembrane region" description="Helical" evidence="1">
    <location>
        <begin position="296"/>
        <end position="314"/>
    </location>
</feature>
<feature type="transmembrane region" description="Helical" evidence="1">
    <location>
        <begin position="269"/>
        <end position="289"/>
    </location>
</feature>
<sequence>MPAVPLNLQLRWAVCPYLYLMLYLILSVLSGASLIFIFKLYERFNVHTFQGIAVNYITCVLVGLAFPGGTDVLQPQVLQKPWAIYALILGAIFIGAFYLIAITTQKVGVTAASVAAKISLVIPVLFSLLVLKSSLKDYTFVNYLGMALALVAIVLSSVRPGEVGDKRTPRLLALGLPFIIFLASGFADSLINYVNEYHLQAHEASQFTMLTFTASAVLGIVVLGYMLLMRKTVFRARSIWAGIVLGIPNYFSIFFLIKALSAFGNDGAFLYPVNNIGIIMTGALGAVLVFREKLSALNLVGLGIAVLALVLLSYQEIAANLF</sequence>